<dbReference type="CDD" id="cd09272">
    <property type="entry name" value="RNase_HI_RT_Ty1"/>
    <property type="match status" value="1"/>
</dbReference>
<dbReference type="EMBL" id="OZ034816">
    <property type="protein sequence ID" value="CAL1374490.1"/>
    <property type="molecule type" value="Genomic_DNA"/>
</dbReference>
<dbReference type="PANTHER" id="PTHR11439">
    <property type="entry name" value="GAG-POL-RELATED RETROTRANSPOSON"/>
    <property type="match status" value="1"/>
</dbReference>
<reference evidence="2 3" key="1">
    <citation type="submission" date="2024-04" db="EMBL/GenBank/DDBJ databases">
        <authorList>
            <person name="Fracassetti M."/>
        </authorList>
    </citation>
    <scope>NUCLEOTIDE SEQUENCE [LARGE SCALE GENOMIC DNA]</scope>
</reference>
<dbReference type="SUPFAM" id="SSF56672">
    <property type="entry name" value="DNA/RNA polymerases"/>
    <property type="match status" value="1"/>
</dbReference>
<feature type="domain" description="Reverse transcriptase Ty1/copia-type" evidence="1">
    <location>
        <begin position="3"/>
        <end position="184"/>
    </location>
</feature>
<dbReference type="Pfam" id="PF07727">
    <property type="entry name" value="RVT_2"/>
    <property type="match status" value="1"/>
</dbReference>
<dbReference type="InterPro" id="IPR013103">
    <property type="entry name" value="RVT_2"/>
</dbReference>
<evidence type="ECO:0000259" key="1">
    <source>
        <dbReference type="Pfam" id="PF07727"/>
    </source>
</evidence>
<proteinExistence type="predicted"/>
<sequence>MTTVRVLLALASINNWYLEQLDVNTAFLHGDLNEEVYMALPPGLQVSDADKNKVCKLTKSLYGLKEASRQWFAKLSATLEELGYKKSNSDYSLFTKHENKNFTALLVYVDDIILTGNCFSEIQKVKQFLDDKFTIKDLGNLKYFLGMEVSRSDSGIHLCQRKYTLDLLSDTGYLASKPATTPSVPGTHLSSNDGELLDSAAHSSYRTLIGRLQYLCNTRPDICYTVNQLSQYIDFPRTSHEQATHRLLRYLKTNPAKGLFFPSNSNIKLTAFSNSDWAGCPDTRRSVTSFCVFLGSSLISWRSKKQQTVSRSSAEAEYRALADTSQELQWMTSLFQQLPVQPQQPYFIYCDSLLAVKMTENPVQHERTKHIEVDCHFTRDQVLANKLKVQHVSTTLQLADPFTKALPVHTFVDLISKLNMKSIHA</sequence>
<evidence type="ECO:0000313" key="2">
    <source>
        <dbReference type="EMBL" id="CAL1374490.1"/>
    </source>
</evidence>
<accession>A0AAV2DLV6</accession>
<gene>
    <name evidence="2" type="ORF">LTRI10_LOCUS16352</name>
</gene>
<evidence type="ECO:0000313" key="3">
    <source>
        <dbReference type="Proteomes" id="UP001497516"/>
    </source>
</evidence>
<dbReference type="AlphaFoldDB" id="A0AAV2DLV6"/>
<protein>
    <recommendedName>
        <fullName evidence="1">Reverse transcriptase Ty1/copia-type domain-containing protein</fullName>
    </recommendedName>
</protein>
<dbReference type="Proteomes" id="UP001497516">
    <property type="component" value="Chromosome 3"/>
</dbReference>
<keyword evidence="3" id="KW-1185">Reference proteome</keyword>
<dbReference type="InterPro" id="IPR043502">
    <property type="entry name" value="DNA/RNA_pol_sf"/>
</dbReference>
<organism evidence="2 3">
    <name type="scientific">Linum trigynum</name>
    <dbReference type="NCBI Taxonomy" id="586398"/>
    <lineage>
        <taxon>Eukaryota</taxon>
        <taxon>Viridiplantae</taxon>
        <taxon>Streptophyta</taxon>
        <taxon>Embryophyta</taxon>
        <taxon>Tracheophyta</taxon>
        <taxon>Spermatophyta</taxon>
        <taxon>Magnoliopsida</taxon>
        <taxon>eudicotyledons</taxon>
        <taxon>Gunneridae</taxon>
        <taxon>Pentapetalae</taxon>
        <taxon>rosids</taxon>
        <taxon>fabids</taxon>
        <taxon>Malpighiales</taxon>
        <taxon>Linaceae</taxon>
        <taxon>Linum</taxon>
    </lineage>
</organism>
<dbReference type="PANTHER" id="PTHR11439:SF463">
    <property type="entry name" value="REVERSE TRANSCRIPTASE TY1_COPIA-TYPE DOMAIN-CONTAINING PROTEIN"/>
    <property type="match status" value="1"/>
</dbReference>
<name>A0AAV2DLV6_9ROSI</name>